<reference evidence="3" key="1">
    <citation type="journal article" date="2005" name="Nature">
        <title>The map-based sequence of the rice genome.</title>
        <authorList>
            <consortium name="International rice genome sequencing project (IRGSP)"/>
            <person name="Matsumoto T."/>
            <person name="Wu J."/>
            <person name="Kanamori H."/>
            <person name="Katayose Y."/>
            <person name="Fujisawa M."/>
            <person name="Namiki N."/>
            <person name="Mizuno H."/>
            <person name="Yamamoto K."/>
            <person name="Antonio B.A."/>
            <person name="Baba T."/>
            <person name="Sakata K."/>
            <person name="Nagamura Y."/>
            <person name="Aoki H."/>
            <person name="Arikawa K."/>
            <person name="Arita K."/>
            <person name="Bito T."/>
            <person name="Chiden Y."/>
            <person name="Fujitsuka N."/>
            <person name="Fukunaka R."/>
            <person name="Hamada M."/>
            <person name="Harada C."/>
            <person name="Hayashi A."/>
            <person name="Hijishita S."/>
            <person name="Honda M."/>
            <person name="Hosokawa S."/>
            <person name="Ichikawa Y."/>
            <person name="Idonuma A."/>
            <person name="Iijima M."/>
            <person name="Ikeda M."/>
            <person name="Ikeno M."/>
            <person name="Ito K."/>
            <person name="Ito S."/>
            <person name="Ito T."/>
            <person name="Ito Y."/>
            <person name="Ito Y."/>
            <person name="Iwabuchi A."/>
            <person name="Kamiya K."/>
            <person name="Karasawa W."/>
            <person name="Kurita K."/>
            <person name="Katagiri S."/>
            <person name="Kikuta A."/>
            <person name="Kobayashi H."/>
            <person name="Kobayashi N."/>
            <person name="Machita K."/>
            <person name="Maehara T."/>
            <person name="Masukawa M."/>
            <person name="Mizubayashi T."/>
            <person name="Mukai Y."/>
            <person name="Nagasaki H."/>
            <person name="Nagata Y."/>
            <person name="Naito S."/>
            <person name="Nakashima M."/>
            <person name="Nakama Y."/>
            <person name="Nakamichi Y."/>
            <person name="Nakamura M."/>
            <person name="Meguro A."/>
            <person name="Negishi M."/>
            <person name="Ohta I."/>
            <person name="Ohta T."/>
            <person name="Okamoto M."/>
            <person name="Ono N."/>
            <person name="Saji S."/>
            <person name="Sakaguchi M."/>
            <person name="Sakai K."/>
            <person name="Shibata M."/>
            <person name="Shimokawa T."/>
            <person name="Song J."/>
            <person name="Takazaki Y."/>
            <person name="Terasawa K."/>
            <person name="Tsugane M."/>
            <person name="Tsuji K."/>
            <person name="Ueda S."/>
            <person name="Waki K."/>
            <person name="Yamagata H."/>
            <person name="Yamamoto M."/>
            <person name="Yamamoto S."/>
            <person name="Yamane H."/>
            <person name="Yoshiki S."/>
            <person name="Yoshihara R."/>
            <person name="Yukawa K."/>
            <person name="Zhong H."/>
            <person name="Yano M."/>
            <person name="Yuan Q."/>
            <person name="Ouyang S."/>
            <person name="Liu J."/>
            <person name="Jones K.M."/>
            <person name="Gansberger K."/>
            <person name="Moffat K."/>
            <person name="Hill J."/>
            <person name="Bera J."/>
            <person name="Fadrosh D."/>
            <person name="Jin S."/>
            <person name="Johri S."/>
            <person name="Kim M."/>
            <person name="Overton L."/>
            <person name="Reardon M."/>
            <person name="Tsitrin T."/>
            <person name="Vuong H."/>
            <person name="Weaver B."/>
            <person name="Ciecko A."/>
            <person name="Tallon L."/>
            <person name="Jackson J."/>
            <person name="Pai G."/>
            <person name="Aken S.V."/>
            <person name="Utterback T."/>
            <person name="Reidmuller S."/>
            <person name="Feldblyum T."/>
            <person name="Hsiao J."/>
            <person name="Zismann V."/>
            <person name="Iobst S."/>
            <person name="de Vazeille A.R."/>
            <person name="Buell C.R."/>
            <person name="Ying K."/>
            <person name="Li Y."/>
            <person name="Lu T."/>
            <person name="Huang Y."/>
            <person name="Zhao Q."/>
            <person name="Feng Q."/>
            <person name="Zhang L."/>
            <person name="Zhu J."/>
            <person name="Weng Q."/>
            <person name="Mu J."/>
            <person name="Lu Y."/>
            <person name="Fan D."/>
            <person name="Liu Y."/>
            <person name="Guan J."/>
            <person name="Zhang Y."/>
            <person name="Yu S."/>
            <person name="Liu X."/>
            <person name="Zhang Y."/>
            <person name="Hong G."/>
            <person name="Han B."/>
            <person name="Choisne N."/>
            <person name="Demange N."/>
            <person name="Orjeda G."/>
            <person name="Samain S."/>
            <person name="Cattolico L."/>
            <person name="Pelletier E."/>
            <person name="Couloux A."/>
            <person name="Segurens B."/>
            <person name="Wincker P."/>
            <person name="D'Hont A."/>
            <person name="Scarpelli C."/>
            <person name="Weissenbach J."/>
            <person name="Salanoubat M."/>
            <person name="Quetier F."/>
            <person name="Yu Y."/>
            <person name="Kim H.R."/>
            <person name="Rambo T."/>
            <person name="Currie J."/>
            <person name="Collura K."/>
            <person name="Luo M."/>
            <person name="Yang T."/>
            <person name="Ammiraju J.S.S."/>
            <person name="Engler F."/>
            <person name="Soderlund C."/>
            <person name="Wing R.A."/>
            <person name="Palmer L.E."/>
            <person name="de la Bastide M."/>
            <person name="Spiegel L."/>
            <person name="Nascimento L."/>
            <person name="Zutavern T."/>
            <person name="O'Shaughnessy A."/>
            <person name="Dike S."/>
            <person name="Dedhia N."/>
            <person name="Preston R."/>
            <person name="Balija V."/>
            <person name="McCombie W.R."/>
            <person name="Chow T."/>
            <person name="Chen H."/>
            <person name="Chung M."/>
            <person name="Chen C."/>
            <person name="Shaw J."/>
            <person name="Wu H."/>
            <person name="Hsiao K."/>
            <person name="Chao Y."/>
            <person name="Chu M."/>
            <person name="Cheng C."/>
            <person name="Hour A."/>
            <person name="Lee P."/>
            <person name="Lin S."/>
            <person name="Lin Y."/>
            <person name="Liou J."/>
            <person name="Liu S."/>
            <person name="Hsing Y."/>
            <person name="Raghuvanshi S."/>
            <person name="Mohanty A."/>
            <person name="Bharti A.K."/>
            <person name="Gaur A."/>
            <person name="Gupta V."/>
            <person name="Kumar D."/>
            <person name="Ravi V."/>
            <person name="Vij S."/>
            <person name="Kapur A."/>
            <person name="Khurana P."/>
            <person name="Khurana P."/>
            <person name="Khurana J.P."/>
            <person name="Tyagi A.K."/>
            <person name="Gaikwad K."/>
            <person name="Singh A."/>
            <person name="Dalal V."/>
            <person name="Srivastava S."/>
            <person name="Dixit A."/>
            <person name="Pal A.K."/>
            <person name="Ghazi I.A."/>
            <person name="Yadav M."/>
            <person name="Pandit A."/>
            <person name="Bhargava A."/>
            <person name="Sureshbabu K."/>
            <person name="Batra K."/>
            <person name="Sharma T.R."/>
            <person name="Mohapatra T."/>
            <person name="Singh N.K."/>
            <person name="Messing J."/>
            <person name="Nelson A.B."/>
            <person name="Fuks G."/>
            <person name="Kavchok S."/>
            <person name="Keizer G."/>
            <person name="Linton E."/>
            <person name="Llaca V."/>
            <person name="Song R."/>
            <person name="Tanyolac B."/>
            <person name="Young S."/>
            <person name="Ho-Il K."/>
            <person name="Hahn J.H."/>
            <person name="Sangsakoo G."/>
            <person name="Vanavichit A."/>
            <person name="de Mattos Luiz.A.T."/>
            <person name="Zimmer P.D."/>
            <person name="Malone G."/>
            <person name="Dellagostin O."/>
            <person name="de Oliveira A.C."/>
            <person name="Bevan M."/>
            <person name="Bancroft I."/>
            <person name="Minx P."/>
            <person name="Cordum H."/>
            <person name="Wilson R."/>
            <person name="Cheng Z."/>
            <person name="Jin W."/>
            <person name="Jiang J."/>
            <person name="Leong S.A."/>
            <person name="Iwama H."/>
            <person name="Gojobori T."/>
            <person name="Itoh T."/>
            <person name="Niimura Y."/>
            <person name="Fujii Y."/>
            <person name="Habara T."/>
            <person name="Sakai H."/>
            <person name="Sato Y."/>
            <person name="Wilson G."/>
            <person name="Kumar K."/>
            <person name="McCouch S."/>
            <person name="Juretic N."/>
            <person name="Hoen D."/>
            <person name="Wright S."/>
            <person name="Bruskiewich R."/>
            <person name="Bureau T."/>
            <person name="Miyao A."/>
            <person name="Hirochika H."/>
            <person name="Nishikawa T."/>
            <person name="Kadowaki K."/>
            <person name="Sugiura M."/>
            <person name="Burr B."/>
            <person name="Sasaki T."/>
        </authorList>
    </citation>
    <scope>NUCLEOTIDE SEQUENCE [LARGE SCALE GENOMIC DNA]</scope>
    <source>
        <strain evidence="3">cv. Nipponbare</strain>
    </source>
</reference>
<dbReference type="EMBL" id="AP004068">
    <property type="protein sequence ID" value="BAD16869.1"/>
    <property type="molecule type" value="Genomic_DNA"/>
</dbReference>
<dbReference type="Proteomes" id="UP000000763">
    <property type="component" value="Chromosome 2"/>
</dbReference>
<sequence>MGWWPVAEAGEASLRIEVAEAARGGVRDRDNGWWQRHATRGGTREGGSSAGDGDVWRLGSTPSLQRLEWRRWLVAEAVFRMRAAAGSRLGMGAATSGGGEGGEVVDPVAAVSFARLSCRCHYHPPLLLRVLRCGGGGGGKLCDGWLRVCCGGGEVNSELHNLSTAATTDPVLSRRALLGASRGERGHPPLAMQACSTRLRTAAAGC</sequence>
<evidence type="ECO:0000313" key="3">
    <source>
        <dbReference type="Proteomes" id="UP000000763"/>
    </source>
</evidence>
<organism evidence="2 3">
    <name type="scientific">Oryza sativa subsp. japonica</name>
    <name type="common">Rice</name>
    <dbReference type="NCBI Taxonomy" id="39947"/>
    <lineage>
        <taxon>Eukaryota</taxon>
        <taxon>Viridiplantae</taxon>
        <taxon>Streptophyta</taxon>
        <taxon>Embryophyta</taxon>
        <taxon>Tracheophyta</taxon>
        <taxon>Spermatophyta</taxon>
        <taxon>Magnoliopsida</taxon>
        <taxon>Liliopsida</taxon>
        <taxon>Poales</taxon>
        <taxon>Poaceae</taxon>
        <taxon>BOP clade</taxon>
        <taxon>Oryzoideae</taxon>
        <taxon>Oryzeae</taxon>
        <taxon>Oryzinae</taxon>
        <taxon>Oryza</taxon>
        <taxon>Oryza sativa</taxon>
    </lineage>
</organism>
<gene>
    <name evidence="2" type="primary">OJ1611_C08.17</name>
</gene>
<feature type="region of interest" description="Disordered" evidence="1">
    <location>
        <begin position="32"/>
        <end position="55"/>
    </location>
</feature>
<reference evidence="3" key="2">
    <citation type="journal article" date="2008" name="Nucleic Acids Res.">
        <title>The rice annotation project database (RAP-DB): 2008 update.</title>
        <authorList>
            <consortium name="The rice annotation project (RAP)"/>
        </authorList>
    </citation>
    <scope>GENOME REANNOTATION</scope>
    <source>
        <strain evidence="3">cv. Nipponbare</strain>
    </source>
</reference>
<accession>Q6ZHF1</accession>
<protein>
    <submittedName>
        <fullName evidence="2">Uncharacterized protein</fullName>
    </submittedName>
</protein>
<name>Q6ZHF1_ORYSJ</name>
<dbReference type="AlphaFoldDB" id="Q6ZHF1"/>
<proteinExistence type="predicted"/>
<evidence type="ECO:0000256" key="1">
    <source>
        <dbReference type="SAM" id="MobiDB-lite"/>
    </source>
</evidence>
<evidence type="ECO:0000313" key="2">
    <source>
        <dbReference type="EMBL" id="BAD16869.1"/>
    </source>
</evidence>